<feature type="compositionally biased region" description="Basic and acidic residues" evidence="1">
    <location>
        <begin position="253"/>
        <end position="264"/>
    </location>
</feature>
<dbReference type="AlphaFoldDB" id="A0AAW3WKD1"/>
<comment type="caution">
    <text evidence="2">The sequence shown here is derived from an EMBL/GenBank/DDBJ whole genome shotgun (WGS) entry which is preliminary data.</text>
</comment>
<feature type="compositionally biased region" description="Basic and acidic residues" evidence="1">
    <location>
        <begin position="232"/>
        <end position="246"/>
    </location>
</feature>
<name>A0AAW3WKD1_SERFO</name>
<proteinExistence type="predicted"/>
<evidence type="ECO:0000313" key="3">
    <source>
        <dbReference type="Proteomes" id="UP000659084"/>
    </source>
</evidence>
<organism evidence="2 3">
    <name type="scientific">Serratia fonticola</name>
    <dbReference type="NCBI Taxonomy" id="47917"/>
    <lineage>
        <taxon>Bacteria</taxon>
        <taxon>Pseudomonadati</taxon>
        <taxon>Pseudomonadota</taxon>
        <taxon>Gammaproteobacteria</taxon>
        <taxon>Enterobacterales</taxon>
        <taxon>Yersiniaceae</taxon>
        <taxon>Serratia</taxon>
    </lineage>
</organism>
<dbReference type="Proteomes" id="UP000659084">
    <property type="component" value="Unassembled WGS sequence"/>
</dbReference>
<evidence type="ECO:0000313" key="2">
    <source>
        <dbReference type="EMBL" id="MBC3211384.1"/>
    </source>
</evidence>
<reference evidence="2" key="1">
    <citation type="submission" date="2020-08" db="EMBL/GenBank/DDBJ databases">
        <title>Food and environmental bacterial isolates.</title>
        <authorList>
            <person name="Richter L."/>
            <person name="Du Plessis E.M."/>
            <person name="Duvenage S."/>
            <person name="Allam M."/>
            <person name="Korsten L."/>
        </authorList>
    </citation>
    <scope>NUCLEOTIDE SEQUENCE</scope>
    <source>
        <strain evidence="2">UPMP2127</strain>
    </source>
</reference>
<dbReference type="EMBL" id="JACNYO010000003">
    <property type="protein sequence ID" value="MBC3211384.1"/>
    <property type="molecule type" value="Genomic_DNA"/>
</dbReference>
<dbReference type="RefSeq" id="WP_179252078.1">
    <property type="nucleotide sequence ID" value="NZ_JACBIV010000004.1"/>
</dbReference>
<accession>A0AAW3WKD1</accession>
<protein>
    <submittedName>
        <fullName evidence="2">DUF2213 domain-containing protein</fullName>
    </submittedName>
</protein>
<dbReference type="Pfam" id="PF09979">
    <property type="entry name" value="DUF2213"/>
    <property type="match status" value="1"/>
</dbReference>
<gene>
    <name evidence="2" type="ORF">H8J20_04455</name>
</gene>
<dbReference type="InterPro" id="IPR016913">
    <property type="entry name" value="UCP029215"/>
</dbReference>
<sequence>MARKIDGNGWFESRDNPILTAGIFEYIGKKLPGAPDPDKVYRVWRPEEELEDPECAESFKLLPWIDDHPPGLLGDEEEGFTPAEDKGVQGTIGESVYYDQKGVLRGNIKLFSSSMSTLVDEGKKELSPGYRAQYEWSPGVAPSGVAKGQPYDVIQRKPRGNHLASVDEGRQGPSVAVLDAFTLDSKDFIEMNEDENKEYSPEEAMKLFISMLPGLQKLLAAGGTADNEDDPEGTKDNDDPENKGTADNEDDPEGTKDSEDKPEGTQDNDDPENKGTADNEDDKTAVALDAMDKQIKALKRDGFKDVIREVARRDQLVKRLSPVVGTFDAADMTTAEVAKYGVKKLGITAPKGQEMAYLDGYLNGVAKAPKAKVVQGTGLDSADANSPISKYLTGSNK</sequence>
<feature type="region of interest" description="Disordered" evidence="1">
    <location>
        <begin position="221"/>
        <end position="283"/>
    </location>
</feature>
<evidence type="ECO:0000256" key="1">
    <source>
        <dbReference type="SAM" id="MobiDB-lite"/>
    </source>
</evidence>